<evidence type="ECO:0000313" key="2">
    <source>
        <dbReference type="Proteomes" id="UP000250169"/>
    </source>
</evidence>
<reference evidence="1 2" key="1">
    <citation type="submission" date="2018-06" db="EMBL/GenBank/DDBJ databases">
        <authorList>
            <consortium name="Pathogen Informatics"/>
            <person name="Doyle S."/>
        </authorList>
    </citation>
    <scope>NUCLEOTIDE SEQUENCE [LARGE SCALE GENOMIC DNA]</scope>
    <source>
        <strain evidence="1 2">NCTC11545</strain>
    </source>
</reference>
<protein>
    <submittedName>
        <fullName evidence="1">Uncharacterized protein</fullName>
    </submittedName>
</protein>
<sequence length="126" mass="15096">MVKAKIISIEKGAEYEGVIYDYWLEIELNNKTRIKIFDYKYLEDIESLLNKYVYIELSTIFIDTEPQKELFNLLGEIHYINNIYIFRNDFIEIKLSKEDIITLNLRLNTEIALYFGRIDIEKIVSI</sequence>
<organism evidence="1 2">
    <name type="scientific">Capnocytophaga ochracea</name>
    <dbReference type="NCBI Taxonomy" id="1018"/>
    <lineage>
        <taxon>Bacteria</taxon>
        <taxon>Pseudomonadati</taxon>
        <taxon>Bacteroidota</taxon>
        <taxon>Flavobacteriia</taxon>
        <taxon>Flavobacteriales</taxon>
        <taxon>Flavobacteriaceae</taxon>
        <taxon>Capnocytophaga</taxon>
    </lineage>
</organism>
<dbReference type="RefSeq" id="WP_111973170.1">
    <property type="nucleotide sequence ID" value="NZ_UAVS01000008.1"/>
</dbReference>
<dbReference type="Proteomes" id="UP000250169">
    <property type="component" value="Unassembled WGS sequence"/>
</dbReference>
<dbReference type="AlphaFoldDB" id="A0A2X2UZQ3"/>
<dbReference type="EMBL" id="UAVS01000008">
    <property type="protein sequence ID" value="SQA94929.1"/>
    <property type="molecule type" value="Genomic_DNA"/>
</dbReference>
<name>A0A2X2UZQ3_CAPOC</name>
<evidence type="ECO:0000313" key="1">
    <source>
        <dbReference type="EMBL" id="SQA94929.1"/>
    </source>
</evidence>
<proteinExistence type="predicted"/>
<gene>
    <name evidence="1" type="ORF">NCTC11545_02132</name>
</gene>
<accession>A0A2X2UZQ3</accession>